<protein>
    <recommendedName>
        <fullName evidence="1">DUF6922 domain-containing protein</fullName>
    </recommendedName>
</protein>
<accession>A0A1G2KUB1</accession>
<comment type="caution">
    <text evidence="2">The sequence shown here is derived from an EMBL/GenBank/DDBJ whole genome shotgun (WGS) entry which is preliminary data.</text>
</comment>
<evidence type="ECO:0000313" key="3">
    <source>
        <dbReference type="Proteomes" id="UP000178510"/>
    </source>
</evidence>
<dbReference type="AlphaFoldDB" id="A0A1G2KUB1"/>
<dbReference type="EMBL" id="MHQM01000032">
    <property type="protein sequence ID" value="OHA03068.1"/>
    <property type="molecule type" value="Genomic_DNA"/>
</dbReference>
<evidence type="ECO:0000313" key="2">
    <source>
        <dbReference type="EMBL" id="OHA03068.1"/>
    </source>
</evidence>
<evidence type="ECO:0000259" key="1">
    <source>
        <dbReference type="Pfam" id="PF21956"/>
    </source>
</evidence>
<dbReference type="InterPro" id="IPR053830">
    <property type="entry name" value="DUF6922"/>
</dbReference>
<reference evidence="2 3" key="1">
    <citation type="journal article" date="2016" name="Nat. Commun.">
        <title>Thousands of microbial genomes shed light on interconnected biogeochemical processes in an aquifer system.</title>
        <authorList>
            <person name="Anantharaman K."/>
            <person name="Brown C.T."/>
            <person name="Hug L.A."/>
            <person name="Sharon I."/>
            <person name="Castelle C.J."/>
            <person name="Probst A.J."/>
            <person name="Thomas B.C."/>
            <person name="Singh A."/>
            <person name="Wilkins M.J."/>
            <person name="Karaoz U."/>
            <person name="Brodie E.L."/>
            <person name="Williams K.H."/>
            <person name="Hubbard S.S."/>
            <person name="Banfield J.F."/>
        </authorList>
    </citation>
    <scope>NUCLEOTIDE SEQUENCE [LARGE SCALE GENOMIC DNA]</scope>
</reference>
<feature type="domain" description="DUF6922" evidence="1">
    <location>
        <begin position="4"/>
        <end position="55"/>
    </location>
</feature>
<dbReference type="Proteomes" id="UP000178510">
    <property type="component" value="Unassembled WGS sequence"/>
</dbReference>
<proteinExistence type="predicted"/>
<name>A0A1G2KUB1_9BACT</name>
<dbReference type="STRING" id="1802274.A3J58_02745"/>
<organism evidence="2 3">
    <name type="scientific">Candidatus Sungbacteria bacterium RIFCSPHIGHO2_02_FULL_52_23</name>
    <dbReference type="NCBI Taxonomy" id="1802274"/>
    <lineage>
        <taxon>Bacteria</taxon>
        <taxon>Candidatus Sungiibacteriota</taxon>
    </lineage>
</organism>
<sequence>PMKFRQSLFWDANPEKLDPERNAQYIIERILDFGHDDEVRWLKQQYNSARIKKAVEKSRSLRPDTKKLWTLILQKT</sequence>
<gene>
    <name evidence="2" type="ORF">A3J58_02745</name>
</gene>
<dbReference type="Pfam" id="PF21956">
    <property type="entry name" value="DUF6922"/>
    <property type="match status" value="1"/>
</dbReference>
<feature type="non-terminal residue" evidence="2">
    <location>
        <position position="1"/>
    </location>
</feature>